<organism evidence="2 3">
    <name type="scientific">Lolium multiflorum</name>
    <name type="common">Italian ryegrass</name>
    <name type="synonym">Lolium perenne subsp. multiflorum</name>
    <dbReference type="NCBI Taxonomy" id="4521"/>
    <lineage>
        <taxon>Eukaryota</taxon>
        <taxon>Viridiplantae</taxon>
        <taxon>Streptophyta</taxon>
        <taxon>Embryophyta</taxon>
        <taxon>Tracheophyta</taxon>
        <taxon>Spermatophyta</taxon>
        <taxon>Magnoliopsida</taxon>
        <taxon>Liliopsida</taxon>
        <taxon>Poales</taxon>
        <taxon>Poaceae</taxon>
        <taxon>BOP clade</taxon>
        <taxon>Pooideae</taxon>
        <taxon>Poodae</taxon>
        <taxon>Poeae</taxon>
        <taxon>Poeae Chloroplast Group 2 (Poeae type)</taxon>
        <taxon>Loliodinae</taxon>
        <taxon>Loliinae</taxon>
        <taxon>Lolium</taxon>
    </lineage>
</organism>
<accession>A0AAD8R7C0</accession>
<dbReference type="EMBL" id="JAUUTY010000006">
    <property type="protein sequence ID" value="KAK1614724.1"/>
    <property type="molecule type" value="Genomic_DNA"/>
</dbReference>
<feature type="region of interest" description="Disordered" evidence="1">
    <location>
        <begin position="74"/>
        <end position="93"/>
    </location>
</feature>
<gene>
    <name evidence="2" type="ORF">QYE76_020241</name>
</gene>
<dbReference type="Proteomes" id="UP001231189">
    <property type="component" value="Unassembled WGS sequence"/>
</dbReference>
<evidence type="ECO:0000313" key="2">
    <source>
        <dbReference type="EMBL" id="KAK1614724.1"/>
    </source>
</evidence>
<comment type="caution">
    <text evidence="2">The sequence shown here is derived from an EMBL/GenBank/DDBJ whole genome shotgun (WGS) entry which is preliminary data.</text>
</comment>
<evidence type="ECO:0000313" key="3">
    <source>
        <dbReference type="Proteomes" id="UP001231189"/>
    </source>
</evidence>
<keyword evidence="3" id="KW-1185">Reference proteome</keyword>
<proteinExistence type="predicted"/>
<evidence type="ECO:0000256" key="1">
    <source>
        <dbReference type="SAM" id="MobiDB-lite"/>
    </source>
</evidence>
<dbReference type="AlphaFoldDB" id="A0AAD8R7C0"/>
<name>A0AAD8R7C0_LOLMU</name>
<reference evidence="2" key="1">
    <citation type="submission" date="2023-07" db="EMBL/GenBank/DDBJ databases">
        <title>A chromosome-level genome assembly of Lolium multiflorum.</title>
        <authorList>
            <person name="Chen Y."/>
            <person name="Copetti D."/>
            <person name="Kolliker R."/>
            <person name="Studer B."/>
        </authorList>
    </citation>
    <scope>NUCLEOTIDE SEQUENCE</scope>
    <source>
        <strain evidence="2">02402/16</strain>
        <tissue evidence="2">Leaf</tissue>
    </source>
</reference>
<sequence>MEETVEEVAIAGRFAIATGDGGGVGDGAVFVAGGVWWLPLMSRETFYRRRVGKKAGNRREEAGRSRERAVACERRRRVEARTDETSRLPLRRH</sequence>
<protein>
    <submittedName>
        <fullName evidence="2">Uncharacterized protein</fullName>
    </submittedName>
</protein>